<dbReference type="InterPro" id="IPR007554">
    <property type="entry name" value="Glycerophosphate_synth"/>
</dbReference>
<dbReference type="InterPro" id="IPR043148">
    <property type="entry name" value="TagF_C"/>
</dbReference>
<evidence type="ECO:0000256" key="5">
    <source>
        <dbReference type="ARBA" id="ARBA00022944"/>
    </source>
</evidence>
<keyword evidence="8" id="KW-1185">Reference proteome</keyword>
<keyword evidence="5" id="KW-0777">Teichoic acid biosynthesis</keyword>
<evidence type="ECO:0000313" key="8">
    <source>
        <dbReference type="Proteomes" id="UP001243286"/>
    </source>
</evidence>
<proteinExistence type="inferred from homology"/>
<evidence type="ECO:0000256" key="3">
    <source>
        <dbReference type="ARBA" id="ARBA00022475"/>
    </source>
</evidence>
<dbReference type="Pfam" id="PF04464">
    <property type="entry name" value="Glyphos_transf"/>
    <property type="match status" value="1"/>
</dbReference>
<dbReference type="Gene3D" id="3.40.50.11820">
    <property type="match status" value="1"/>
</dbReference>
<evidence type="ECO:0000256" key="2">
    <source>
        <dbReference type="ARBA" id="ARBA00010488"/>
    </source>
</evidence>
<comment type="similarity">
    <text evidence="2">Belongs to the CDP-glycerol glycerophosphotransferase family.</text>
</comment>
<accession>A0ABT6R070</accession>
<keyword evidence="4" id="KW-0808">Transferase</keyword>
<reference evidence="7 8" key="1">
    <citation type="submission" date="2023-04" db="EMBL/GenBank/DDBJ databases">
        <title>Antarctic isolates genomes.</title>
        <authorList>
            <person name="Dimov S.G."/>
        </authorList>
    </citation>
    <scope>NUCLEOTIDE SEQUENCE [LARGE SCALE GENOMIC DNA]</scope>
    <source>
        <strain evidence="7 8">AL19</strain>
    </source>
</reference>
<dbReference type="RefSeq" id="WP_282353831.1">
    <property type="nucleotide sequence ID" value="NZ_JASBQV010000001.1"/>
</dbReference>
<dbReference type="Proteomes" id="UP001243286">
    <property type="component" value="Unassembled WGS sequence"/>
</dbReference>
<gene>
    <name evidence="7" type="ORF">QK289_01450</name>
</gene>
<evidence type="ECO:0000313" key="7">
    <source>
        <dbReference type="EMBL" id="MDI3233654.1"/>
    </source>
</evidence>
<comment type="subcellular location">
    <subcellularLocation>
        <location evidence="1">Cell membrane</location>
        <topology evidence="1">Peripheral membrane protein</topology>
    </subcellularLocation>
</comment>
<dbReference type="EMBL" id="JASBQV010000001">
    <property type="protein sequence ID" value="MDI3233654.1"/>
    <property type="molecule type" value="Genomic_DNA"/>
</dbReference>
<keyword evidence="6" id="KW-0472">Membrane</keyword>
<dbReference type="InterPro" id="IPR043149">
    <property type="entry name" value="TagF_N"/>
</dbReference>
<evidence type="ECO:0000256" key="6">
    <source>
        <dbReference type="ARBA" id="ARBA00023136"/>
    </source>
</evidence>
<name>A0ABT6R070_9BACL</name>
<dbReference type="SUPFAM" id="SSF53756">
    <property type="entry name" value="UDP-Glycosyltransferase/glycogen phosphorylase"/>
    <property type="match status" value="1"/>
</dbReference>
<dbReference type="Gene3D" id="3.40.50.12580">
    <property type="match status" value="1"/>
</dbReference>
<organism evidence="7 8">
    <name type="scientific">Exiguobacterium antarcticum</name>
    <dbReference type="NCBI Taxonomy" id="132920"/>
    <lineage>
        <taxon>Bacteria</taxon>
        <taxon>Bacillati</taxon>
        <taxon>Bacillota</taxon>
        <taxon>Bacilli</taxon>
        <taxon>Bacillales</taxon>
        <taxon>Bacillales Family XII. Incertae Sedis</taxon>
        <taxon>Exiguobacterium</taxon>
    </lineage>
</organism>
<comment type="caution">
    <text evidence="7">The sequence shown here is derived from an EMBL/GenBank/DDBJ whole genome shotgun (WGS) entry which is preliminary data.</text>
</comment>
<evidence type="ECO:0000256" key="4">
    <source>
        <dbReference type="ARBA" id="ARBA00022679"/>
    </source>
</evidence>
<dbReference type="PANTHER" id="PTHR37316">
    <property type="entry name" value="TEICHOIC ACID GLYCEROL-PHOSPHATE PRIMASE"/>
    <property type="match status" value="1"/>
</dbReference>
<evidence type="ECO:0000256" key="1">
    <source>
        <dbReference type="ARBA" id="ARBA00004202"/>
    </source>
</evidence>
<keyword evidence="3" id="KW-1003">Cell membrane</keyword>
<dbReference type="InterPro" id="IPR051612">
    <property type="entry name" value="Teichoic_Acid_Biosynth"/>
</dbReference>
<dbReference type="PANTHER" id="PTHR37316:SF3">
    <property type="entry name" value="TEICHOIC ACID GLYCEROL-PHOSPHATE TRANSFERASE"/>
    <property type="match status" value="1"/>
</dbReference>
<sequence>MTQLLTKVHRKKIHKGLLLYRLFQKLPIQKNLVVFESFLGRGYSDNPKALYLKLREQHPELKLVWIFAKEPTADVKASCPDWVLRNSPKYYYCMARARYWIFNTRQPLSLKKRRTTTYLQTWHGTPLKRLGLDMEEVHMAGTTTEQYKKNFYQQAQEWDCLLSPNTYSSEIFKRAFGFSGTLLESGYPRNDLLYAPDRDQQAETIKRKLDVPANKKVILYAPTWRDDEFVTKGQYRFNLQLDLQQMQERLGQDYIVLLRMHYLIAEHLDLDAYAGFAYDVSSYGDIAELYLISDLLITDYSSVFFDYAHLNRPMLFFTYDLERYASVLRGFYFDFEAVVPGPLLKESNQVIDYIADITANSKQYADKYTTFQERFCSLDDGKASQRVIDALFPPQTR</sequence>
<protein>
    <submittedName>
        <fullName evidence="7">CDP-glycerol glycerophosphotransferase family protein</fullName>
    </submittedName>
</protein>